<evidence type="ECO:0000313" key="2">
    <source>
        <dbReference type="EMBL" id="OCK42749.1"/>
    </source>
</evidence>
<dbReference type="EMBL" id="MAKX01000002">
    <property type="protein sequence ID" value="OCK42749.1"/>
    <property type="molecule type" value="Genomic_DNA"/>
</dbReference>
<dbReference type="AlphaFoldDB" id="A0A1B9XZ02"/>
<evidence type="ECO:0008006" key="4">
    <source>
        <dbReference type="Google" id="ProtNLM"/>
    </source>
</evidence>
<keyword evidence="3" id="KW-1185">Reference proteome</keyword>
<dbReference type="SUPFAM" id="SSF82185">
    <property type="entry name" value="Histone H3 K4-specific methyltransferase SET7/9 N-terminal domain"/>
    <property type="match status" value="1"/>
</dbReference>
<name>A0A1B9XZ02_9FLAO</name>
<dbReference type="Proteomes" id="UP000093186">
    <property type="component" value="Unassembled WGS sequence"/>
</dbReference>
<reference evidence="2 3" key="1">
    <citation type="submission" date="2016-06" db="EMBL/GenBank/DDBJ databases">
        <title>Draft Genome Sequence of Tenacibaculum soleae UCD-KL19.</title>
        <authorList>
            <person name="Eisen J.A."/>
            <person name="Coil D.A."/>
            <person name="Lujan K.M."/>
        </authorList>
    </citation>
    <scope>NUCLEOTIDE SEQUENCE [LARGE SCALE GENOMIC DNA]</scope>
    <source>
        <strain evidence="2 3">UCD-KL19</strain>
    </source>
</reference>
<dbReference type="OrthoDB" id="7342920at2"/>
<organism evidence="2 3">
    <name type="scientific">Tenacibaculum soleae</name>
    <dbReference type="NCBI Taxonomy" id="447689"/>
    <lineage>
        <taxon>Bacteria</taxon>
        <taxon>Pseudomonadati</taxon>
        <taxon>Bacteroidota</taxon>
        <taxon>Flavobacteriia</taxon>
        <taxon>Flavobacteriales</taxon>
        <taxon>Flavobacteriaceae</taxon>
        <taxon>Tenacibaculum</taxon>
    </lineage>
</organism>
<comment type="caution">
    <text evidence="2">The sequence shown here is derived from an EMBL/GenBank/DDBJ whole genome shotgun (WGS) entry which is preliminary data.</text>
</comment>
<feature type="signal peptide" evidence="1">
    <location>
        <begin position="1"/>
        <end position="18"/>
    </location>
</feature>
<dbReference type="STRING" id="447689.BA195_07505"/>
<dbReference type="RefSeq" id="WP_068704084.1">
    <property type="nucleotide sequence ID" value="NZ_MAKX01000002.1"/>
</dbReference>
<feature type="chain" id="PRO_5008639976" description="TonB C-terminal domain-containing protein" evidence="1">
    <location>
        <begin position="19"/>
        <end position="268"/>
    </location>
</feature>
<sequence>MKKVLLLLILLVSFNGYSQKDSIVNYLDNNNEITKIKNRTLFIETKVNKGDKWLVKKFNRLGKLLTVGYYKDGDKKYAIGNHKTFFRGQKLTSDINYNSFGDYHGLIQTWFYNGAKNFIGTYENGYKVGVWKYYYLNGNIALREYYTKGKLIKKIVYNIDGVKNLQNPTILNEKLSYEGGMSMFHKRMSNIHDFIKFQVVGYIYLDFIVDIDGTISNVDILSNIPKALKKDIEIYLNNIKEFRPTISKGRKIPTHYIYPLNFRVVFNE</sequence>
<protein>
    <recommendedName>
        <fullName evidence="4">TonB C-terminal domain-containing protein</fullName>
    </recommendedName>
</protein>
<dbReference type="SUPFAM" id="SSF74653">
    <property type="entry name" value="TolA/TonB C-terminal domain"/>
    <property type="match status" value="1"/>
</dbReference>
<evidence type="ECO:0000313" key="3">
    <source>
        <dbReference type="Proteomes" id="UP000093186"/>
    </source>
</evidence>
<evidence type="ECO:0000256" key="1">
    <source>
        <dbReference type="SAM" id="SignalP"/>
    </source>
</evidence>
<dbReference type="Gene3D" id="3.30.1150.10">
    <property type="match status" value="1"/>
</dbReference>
<proteinExistence type="predicted"/>
<dbReference type="Gene3D" id="3.90.930.1">
    <property type="match status" value="1"/>
</dbReference>
<gene>
    <name evidence="2" type="ORF">BA195_07505</name>
</gene>
<accession>A0A1B9XZ02</accession>
<keyword evidence="1" id="KW-0732">Signal</keyword>